<feature type="region of interest" description="Disordered" evidence="1">
    <location>
        <begin position="317"/>
        <end position="363"/>
    </location>
</feature>
<organism evidence="2 3">
    <name type="scientific">Myodes glareolus</name>
    <name type="common">Bank vole</name>
    <name type="synonym">Clethrionomys glareolus</name>
    <dbReference type="NCBI Taxonomy" id="447135"/>
    <lineage>
        <taxon>Eukaryota</taxon>
        <taxon>Metazoa</taxon>
        <taxon>Chordata</taxon>
        <taxon>Craniata</taxon>
        <taxon>Vertebrata</taxon>
        <taxon>Euteleostomi</taxon>
        <taxon>Mammalia</taxon>
        <taxon>Eutheria</taxon>
        <taxon>Euarchontoglires</taxon>
        <taxon>Glires</taxon>
        <taxon>Rodentia</taxon>
        <taxon>Myomorpha</taxon>
        <taxon>Muroidea</taxon>
        <taxon>Cricetidae</taxon>
        <taxon>Arvicolinae</taxon>
        <taxon>Myodes</taxon>
    </lineage>
</organism>
<dbReference type="AlphaFoldDB" id="A0AAW0JQS7"/>
<evidence type="ECO:0000313" key="2">
    <source>
        <dbReference type="EMBL" id="KAK7828912.1"/>
    </source>
</evidence>
<proteinExistence type="predicted"/>
<accession>A0AAW0JQS7</accession>
<sequence length="363" mass="38864">RSANTCSEWTLLNVRRLTNFISIRGNISREDADGDEQGELGVVELQLVHGSGELKDGIDELHLEPWGRRAGRMSSDSEARKLFGKVNNLLHRHDGQLGKVGKALLPGFPALRVSFFKRICSSDKTPKDRARCEFLLRALTLLPHARLEAFAKPTLLAFPSHVGVHGAVATAVANIACSLDDTAAEESLAALAAQHIKCWVQAGKGLLPEVSASERRLGEKLCLNRAAYQDKHQALETPATRTSLPGALDITKTLSCRNEPDTSRSKGPGTARNCDTKAQPVFPASLLPCLWEGAKLSPLAPGRSQAGPSCFVVNSNSHGSTLKHRTGAKQAASGTKTEMNGAGGKKTEEMGKSELVVGVGQKE</sequence>
<protein>
    <submittedName>
        <fullName evidence="2">Uncharacterized protein</fullName>
    </submittedName>
</protein>
<feature type="region of interest" description="Disordered" evidence="1">
    <location>
        <begin position="255"/>
        <end position="275"/>
    </location>
</feature>
<keyword evidence="3" id="KW-1185">Reference proteome</keyword>
<feature type="non-terminal residue" evidence="2">
    <location>
        <position position="363"/>
    </location>
</feature>
<comment type="caution">
    <text evidence="2">The sequence shown here is derived from an EMBL/GenBank/DDBJ whole genome shotgun (WGS) entry which is preliminary data.</text>
</comment>
<gene>
    <name evidence="2" type="ORF">U0070_002142</name>
</gene>
<evidence type="ECO:0000313" key="3">
    <source>
        <dbReference type="Proteomes" id="UP001488838"/>
    </source>
</evidence>
<name>A0AAW0JQS7_MYOGA</name>
<evidence type="ECO:0000256" key="1">
    <source>
        <dbReference type="SAM" id="MobiDB-lite"/>
    </source>
</evidence>
<reference evidence="2 3" key="1">
    <citation type="journal article" date="2023" name="bioRxiv">
        <title>Conserved and derived expression patterns and positive selection on dental genes reveal complex evolutionary context of ever-growing rodent molars.</title>
        <authorList>
            <person name="Calamari Z.T."/>
            <person name="Song A."/>
            <person name="Cohen E."/>
            <person name="Akter M."/>
            <person name="Roy R.D."/>
            <person name="Hallikas O."/>
            <person name="Christensen M.M."/>
            <person name="Li P."/>
            <person name="Marangoni P."/>
            <person name="Jernvall J."/>
            <person name="Klein O.D."/>
        </authorList>
    </citation>
    <scope>NUCLEOTIDE SEQUENCE [LARGE SCALE GENOMIC DNA]</scope>
    <source>
        <strain evidence="2">V071</strain>
    </source>
</reference>
<dbReference type="EMBL" id="JBBHLL010000023">
    <property type="protein sequence ID" value="KAK7828912.1"/>
    <property type="molecule type" value="Genomic_DNA"/>
</dbReference>
<dbReference type="Proteomes" id="UP001488838">
    <property type="component" value="Unassembled WGS sequence"/>
</dbReference>
<feature type="non-terminal residue" evidence="2">
    <location>
        <position position="1"/>
    </location>
</feature>